<proteinExistence type="predicted"/>
<accession>A0ABS4SCE8</accession>
<feature type="non-terminal residue" evidence="1">
    <location>
        <position position="1"/>
    </location>
</feature>
<dbReference type="EMBL" id="JAGIKX010000066">
    <property type="protein sequence ID" value="MBP2259180.1"/>
    <property type="molecule type" value="Genomic_DNA"/>
</dbReference>
<organism evidence="1 2">
    <name type="scientific">Virgibacillus alimentarius</name>
    <dbReference type="NCBI Taxonomy" id="698769"/>
    <lineage>
        <taxon>Bacteria</taxon>
        <taxon>Bacillati</taxon>
        <taxon>Bacillota</taxon>
        <taxon>Bacilli</taxon>
        <taxon>Bacillales</taxon>
        <taxon>Bacillaceae</taxon>
        <taxon>Virgibacillus</taxon>
    </lineage>
</organism>
<protein>
    <submittedName>
        <fullName evidence="1">Uncharacterized protein</fullName>
    </submittedName>
</protein>
<name>A0ABS4SCE8_9BACI</name>
<reference evidence="1 2" key="1">
    <citation type="submission" date="2021-03" db="EMBL/GenBank/DDBJ databases">
        <title>Genomic Encyclopedia of Type Strains, Phase IV (KMG-IV): sequencing the most valuable type-strain genomes for metagenomic binning, comparative biology and taxonomic classification.</title>
        <authorList>
            <person name="Goeker M."/>
        </authorList>
    </citation>
    <scope>NUCLEOTIDE SEQUENCE [LARGE SCALE GENOMIC DNA]</scope>
    <source>
        <strain evidence="1 2">DSM 25790</strain>
    </source>
</reference>
<keyword evidence="2" id="KW-1185">Reference proteome</keyword>
<evidence type="ECO:0000313" key="1">
    <source>
        <dbReference type="EMBL" id="MBP2259180.1"/>
    </source>
</evidence>
<gene>
    <name evidence="1" type="ORF">J2Z81_003174</name>
</gene>
<comment type="caution">
    <text evidence="1">The sequence shown here is derived from an EMBL/GenBank/DDBJ whole genome shotgun (WGS) entry which is preliminary data.</text>
</comment>
<sequence>DAEQVAKSIQKAARSSYRLDKVVEDSIDAILDTSITLIRTKKKRNK</sequence>
<evidence type="ECO:0000313" key="2">
    <source>
        <dbReference type="Proteomes" id="UP001519294"/>
    </source>
</evidence>
<dbReference type="Proteomes" id="UP001519294">
    <property type="component" value="Unassembled WGS sequence"/>
</dbReference>